<dbReference type="SUPFAM" id="SSF48726">
    <property type="entry name" value="Immunoglobulin"/>
    <property type="match status" value="3"/>
</dbReference>
<evidence type="ECO:0000256" key="2">
    <source>
        <dbReference type="ARBA" id="ARBA00023180"/>
    </source>
</evidence>
<dbReference type="InterPro" id="IPR013783">
    <property type="entry name" value="Ig-like_fold"/>
</dbReference>
<reference evidence="7" key="2">
    <citation type="submission" date="2025-09" db="UniProtKB">
        <authorList>
            <consortium name="Ensembl"/>
        </authorList>
    </citation>
    <scope>IDENTIFICATION</scope>
</reference>
<dbReference type="Pfam" id="PF13927">
    <property type="entry name" value="Ig_3"/>
    <property type="match status" value="1"/>
</dbReference>
<keyword evidence="2" id="KW-0325">Glycoprotein</keyword>
<dbReference type="Pfam" id="PF07686">
    <property type="entry name" value="V-set"/>
    <property type="match status" value="1"/>
</dbReference>
<evidence type="ECO:0000256" key="5">
    <source>
        <dbReference type="SAM" id="SignalP"/>
    </source>
</evidence>
<feature type="signal peptide" evidence="5">
    <location>
        <begin position="1"/>
        <end position="34"/>
    </location>
</feature>
<feature type="domain" description="Ig-like" evidence="6">
    <location>
        <begin position="287"/>
        <end position="387"/>
    </location>
</feature>
<evidence type="ECO:0000313" key="8">
    <source>
        <dbReference type="Proteomes" id="UP000233060"/>
    </source>
</evidence>
<keyword evidence="8" id="KW-1185">Reference proteome</keyword>
<dbReference type="Gene3D" id="2.60.40.10">
    <property type="entry name" value="Immunoglobulins"/>
    <property type="match status" value="3"/>
</dbReference>
<dbReference type="InterPro" id="IPR003598">
    <property type="entry name" value="Ig_sub2"/>
</dbReference>
<dbReference type="Pfam" id="PF13895">
    <property type="entry name" value="Ig_2"/>
    <property type="match status" value="1"/>
</dbReference>
<protein>
    <recommendedName>
        <fullName evidence="6">Ig-like domain-containing protein</fullName>
    </recommendedName>
</protein>
<dbReference type="SMART" id="SM00409">
    <property type="entry name" value="IG"/>
    <property type="match status" value="3"/>
</dbReference>
<dbReference type="PANTHER" id="PTHR44427">
    <property type="entry name" value="CARCINOEMBRYONIC ANTIGEN-RELATED CELL ADHESION MOLECULE 19"/>
    <property type="match status" value="1"/>
</dbReference>
<dbReference type="InterPro" id="IPR036179">
    <property type="entry name" value="Ig-like_dom_sf"/>
</dbReference>
<evidence type="ECO:0000256" key="4">
    <source>
        <dbReference type="ARBA" id="ARBA00038222"/>
    </source>
</evidence>
<name>A0A2K5MEZ0_CERAT</name>
<dbReference type="AlphaFoldDB" id="A0A2K5MEZ0"/>
<dbReference type="Ensembl" id="ENSCATT00000047958.1">
    <property type="protein sequence ID" value="ENSCATP00000023738.1"/>
    <property type="gene ID" value="ENSCATG00000035421.1"/>
</dbReference>
<dbReference type="FunFam" id="2.60.40.10:FF:000340">
    <property type="entry name" value="Carcinoembryonic antigen-related cell adhesion molecule 1"/>
    <property type="match status" value="1"/>
</dbReference>
<dbReference type="PANTHER" id="PTHR44427:SF13">
    <property type="entry name" value="PREGNANCY-SPECIFIC BETA-1-GLYCOPROTEIN 4-RELATED"/>
    <property type="match status" value="1"/>
</dbReference>
<dbReference type="PROSITE" id="PS50835">
    <property type="entry name" value="IG_LIKE"/>
    <property type="match status" value="2"/>
</dbReference>
<dbReference type="InterPro" id="IPR007110">
    <property type="entry name" value="Ig-like_dom"/>
</dbReference>
<dbReference type="FunFam" id="2.60.40.10:FF:000244">
    <property type="entry name" value="carcinoembryonic antigen-related cell adhesion molecule 16"/>
    <property type="match status" value="1"/>
</dbReference>
<dbReference type="CDD" id="cd05740">
    <property type="entry name" value="IgI_hCEACAM_2_4_6_like"/>
    <property type="match status" value="1"/>
</dbReference>
<evidence type="ECO:0000256" key="1">
    <source>
        <dbReference type="ARBA" id="ARBA00022729"/>
    </source>
</evidence>
<feature type="domain" description="Ig-like" evidence="6">
    <location>
        <begin position="147"/>
        <end position="232"/>
    </location>
</feature>
<reference evidence="7" key="1">
    <citation type="submission" date="2025-08" db="UniProtKB">
        <authorList>
            <consortium name="Ensembl"/>
        </authorList>
    </citation>
    <scope>IDENTIFICATION</scope>
</reference>
<dbReference type="CDD" id="cd20948">
    <property type="entry name" value="IgC2_CEACAM5-like"/>
    <property type="match status" value="1"/>
</dbReference>
<organism evidence="7 8">
    <name type="scientific">Cercocebus atys</name>
    <name type="common">Sooty mangabey</name>
    <name type="synonym">Cercocebus torquatus atys</name>
    <dbReference type="NCBI Taxonomy" id="9531"/>
    <lineage>
        <taxon>Eukaryota</taxon>
        <taxon>Metazoa</taxon>
        <taxon>Chordata</taxon>
        <taxon>Craniata</taxon>
        <taxon>Vertebrata</taxon>
        <taxon>Euteleostomi</taxon>
        <taxon>Mammalia</taxon>
        <taxon>Eutheria</taxon>
        <taxon>Euarchontoglires</taxon>
        <taxon>Primates</taxon>
        <taxon>Haplorrhini</taxon>
        <taxon>Catarrhini</taxon>
        <taxon>Cercopithecidae</taxon>
        <taxon>Cercopithecinae</taxon>
        <taxon>Cercocebus</taxon>
    </lineage>
</organism>
<dbReference type="InterPro" id="IPR013106">
    <property type="entry name" value="Ig_V-set"/>
</dbReference>
<comment type="similarity">
    <text evidence="4">Belongs to the immunoglobulin superfamily. CEA family.</text>
</comment>
<proteinExistence type="inferred from homology"/>
<dbReference type="SMART" id="SM00408">
    <property type="entry name" value="IGc2"/>
    <property type="match status" value="2"/>
</dbReference>
<evidence type="ECO:0000256" key="3">
    <source>
        <dbReference type="ARBA" id="ARBA00023319"/>
    </source>
</evidence>
<evidence type="ECO:0000313" key="7">
    <source>
        <dbReference type="Ensembl" id="ENSCATP00000023738.1"/>
    </source>
</evidence>
<keyword evidence="3" id="KW-0393">Immunoglobulin domain</keyword>
<evidence type="ECO:0000259" key="6">
    <source>
        <dbReference type="PROSITE" id="PS50835"/>
    </source>
</evidence>
<keyword evidence="1 5" id="KW-0732">Signal</keyword>
<dbReference type="STRING" id="9531.ENSCATP00000023738"/>
<dbReference type="InterPro" id="IPR050831">
    <property type="entry name" value="CEA_cell_adhesion"/>
</dbReference>
<dbReference type="OMA" id="TIRQFTW"/>
<sequence>MGPLSAPPCTLHITWKELLLTASLLIFWNPPTTAQVTIEAQPAKVSEGKDVLLLVHNLPQNLTGYIWYKGQKTDHHLYITSYVIDTETIIFGPAYSGRETVYSNASLLIQNVTRKDTGSYTIEIIQRGDRTEGVTGHYTLYQETPKPSISSSNLNPREAVETVILSCDPDTQDASYRWRINGQSLRISRTLQLSKNNRTLTLFVVTKDTTGPYECEMKNPVSASRSDPVTLNLLYGLDAPTISSSYTYYHTVELPKLSCLTDSHPLAQHSWLIDGKFQQSAQVFFIPQTTKTYRGVYISFMHNSATGGTNFIIKRIIVPGQNLYLSCFADSNPPAEYTWTINGTFLQTGPRIYIPQITTKHSGLYRCSARNSATGSERSTLETIRVSGKWIPASLAIGL</sequence>
<dbReference type="GeneTree" id="ENSGT01100000263479"/>
<dbReference type="Bgee" id="ENSCATG00000035421">
    <property type="expression patterns" value="Expressed in frontal cortex and 10 other cell types or tissues"/>
</dbReference>
<dbReference type="InterPro" id="IPR003599">
    <property type="entry name" value="Ig_sub"/>
</dbReference>
<feature type="chain" id="PRO_5014376431" description="Ig-like domain-containing protein" evidence="5">
    <location>
        <begin position="35"/>
        <end position="399"/>
    </location>
</feature>
<accession>A0A2K5MEZ0</accession>
<dbReference type="CDD" id="cd05774">
    <property type="entry name" value="IgV_CEACAM_D1"/>
    <property type="match status" value="1"/>
</dbReference>
<dbReference type="Proteomes" id="UP000233060">
    <property type="component" value="Unassembled WGS sequence"/>
</dbReference>